<keyword evidence="2" id="KW-1185">Reference proteome</keyword>
<dbReference type="EMBL" id="JASBWV010000025">
    <property type="protein sequence ID" value="KAJ9119354.1"/>
    <property type="molecule type" value="Genomic_DNA"/>
</dbReference>
<name>A0ACC2X7M5_9TREE</name>
<organism evidence="1 2">
    <name type="scientific">Naganishia onofrii</name>
    <dbReference type="NCBI Taxonomy" id="1851511"/>
    <lineage>
        <taxon>Eukaryota</taxon>
        <taxon>Fungi</taxon>
        <taxon>Dikarya</taxon>
        <taxon>Basidiomycota</taxon>
        <taxon>Agaricomycotina</taxon>
        <taxon>Tremellomycetes</taxon>
        <taxon>Filobasidiales</taxon>
        <taxon>Filobasidiaceae</taxon>
        <taxon>Naganishia</taxon>
    </lineage>
</organism>
<evidence type="ECO:0000313" key="2">
    <source>
        <dbReference type="Proteomes" id="UP001234202"/>
    </source>
</evidence>
<sequence>MPSANSTRSRGQALQPLPNQSAVFSSRIVFTTLASSDLPPAIRASTLPSYPLLVRGRTVQVPLLETKYHHPEDSNTALVVFSIDDVLTYSSFASDHGPLNICQIHYFALLLHSIFHDEQNEGRVMCLYASPDERLKSNAACLLALYLILVEELPPWEVYPCLSEMSFIPFRDASQGEADHGLSMQDVIWGVWKAVQYKLLSLEDDFDAEAYEWYEQPGNGDLNMRKSREIRISFGPFIAFASPVDYNYLSRINPAERRTSSTQKTDAADRSFKDVLRYFEDVGVDVVVRLNEKLYDASSFKKRGMKHVEMQFPDGSNPPENFIREFITLADQTIGNGGKVAVHCKAGLGRTGVLIGAYLIYKYGFTPNEVIAYMRIVRPGMVVGPQQAFMNRAFATWIRWSAVDEIKFTQRTTVFGTETTRHNQTSENTRGISPDVKENTARKMVTVIEQELLTVRTSHDQHMPQVMMTPSRGQRTDDSGIAVPRTPGQPRKTPHGKTVVPADLDVMGNDTGTPLSVRNKQTETTQLDMHLPNKPKTRLQAIFDPPVETVAPQLLFIAAAAETNTTTGLTRKTPPGAEQPDRSVKRRAVNPERKPTRTRSAIPTMPGYTPRRSTITSVTSTGPKSAHLSPSRIPMMMSSVKGMAKALGKSQSFTCIQEEKTLRLETPRKAEDRLKVDVFGSPVMFNQEEQ</sequence>
<protein>
    <submittedName>
        <fullName evidence="1">Uncharacterized protein</fullName>
    </submittedName>
</protein>
<gene>
    <name evidence="1" type="ORF">QFC24_005825</name>
</gene>
<dbReference type="Proteomes" id="UP001234202">
    <property type="component" value="Unassembled WGS sequence"/>
</dbReference>
<evidence type="ECO:0000313" key="1">
    <source>
        <dbReference type="EMBL" id="KAJ9119354.1"/>
    </source>
</evidence>
<comment type="caution">
    <text evidence="1">The sequence shown here is derived from an EMBL/GenBank/DDBJ whole genome shotgun (WGS) entry which is preliminary data.</text>
</comment>
<reference evidence="1" key="1">
    <citation type="submission" date="2023-04" db="EMBL/GenBank/DDBJ databases">
        <title>Draft Genome sequencing of Naganishia species isolated from polar environments using Oxford Nanopore Technology.</title>
        <authorList>
            <person name="Leo P."/>
            <person name="Venkateswaran K."/>
        </authorList>
    </citation>
    <scope>NUCLEOTIDE SEQUENCE</scope>
    <source>
        <strain evidence="1">DBVPG 5303</strain>
    </source>
</reference>
<accession>A0ACC2X7M5</accession>
<proteinExistence type="predicted"/>